<keyword evidence="2" id="KW-1185">Reference proteome</keyword>
<comment type="caution">
    <text evidence="1">The sequence shown here is derived from an EMBL/GenBank/DDBJ whole genome shotgun (WGS) entry which is preliminary data.</text>
</comment>
<reference evidence="1 2" key="1">
    <citation type="journal article" date="2019" name="Int. J. Syst. Evol. Microbiol.">
        <title>The Global Catalogue of Microorganisms (GCM) 10K type strain sequencing project: providing services to taxonomists for standard genome sequencing and annotation.</title>
        <authorList>
            <consortium name="The Broad Institute Genomics Platform"/>
            <consortium name="The Broad Institute Genome Sequencing Center for Infectious Disease"/>
            <person name="Wu L."/>
            <person name="Ma J."/>
        </authorList>
    </citation>
    <scope>NUCLEOTIDE SEQUENCE [LARGE SCALE GENOMIC DNA]</scope>
    <source>
        <strain evidence="1 2">DT31</strain>
    </source>
</reference>
<dbReference type="RefSeq" id="WP_284031793.1">
    <property type="nucleotide sequence ID" value="NZ_CP126154.1"/>
</dbReference>
<evidence type="ECO:0000313" key="1">
    <source>
        <dbReference type="EMBL" id="MFC7068103.1"/>
    </source>
</evidence>
<dbReference type="AlphaFoldDB" id="A0ABD5W8T0"/>
<dbReference type="EMBL" id="JBHTAH010000001">
    <property type="protein sequence ID" value="MFC7068103.1"/>
    <property type="molecule type" value="Genomic_DNA"/>
</dbReference>
<sequence>MSTRDRVLSPQDTADDAPEIRFSIDEEAYHASEVGVTLRRGDDHERFRVTDEDEAIYEGSGFVPAWCEATVQRLGLHLDVITE</sequence>
<accession>A0ABD5W8T0</accession>
<dbReference type="GeneID" id="81126720"/>
<protein>
    <submittedName>
        <fullName evidence="1">Uncharacterized protein</fullName>
    </submittedName>
</protein>
<proteinExistence type="predicted"/>
<name>A0ABD5W8T0_9EURY</name>
<organism evidence="1 2">
    <name type="scientific">Halobaculum lipolyticum</name>
    <dbReference type="NCBI Taxonomy" id="3032001"/>
    <lineage>
        <taxon>Archaea</taxon>
        <taxon>Methanobacteriati</taxon>
        <taxon>Methanobacteriota</taxon>
        <taxon>Stenosarchaea group</taxon>
        <taxon>Halobacteria</taxon>
        <taxon>Halobacteriales</taxon>
        <taxon>Haloferacaceae</taxon>
        <taxon>Halobaculum</taxon>
    </lineage>
</organism>
<dbReference type="Proteomes" id="UP001596461">
    <property type="component" value="Unassembled WGS sequence"/>
</dbReference>
<evidence type="ECO:0000313" key="2">
    <source>
        <dbReference type="Proteomes" id="UP001596461"/>
    </source>
</evidence>
<gene>
    <name evidence="1" type="ORF">ACFQL9_00480</name>
</gene>